<proteinExistence type="predicted"/>
<keyword evidence="1" id="KW-1133">Transmembrane helix</keyword>
<dbReference type="SUPFAM" id="SSF53649">
    <property type="entry name" value="Alkaline phosphatase-like"/>
    <property type="match status" value="1"/>
</dbReference>
<dbReference type="AlphaFoldDB" id="A0A8J3LTV3"/>
<feature type="transmembrane region" description="Helical" evidence="1">
    <location>
        <begin position="21"/>
        <end position="42"/>
    </location>
</feature>
<evidence type="ECO:0000256" key="1">
    <source>
        <dbReference type="SAM" id="Phobius"/>
    </source>
</evidence>
<keyword evidence="1" id="KW-0472">Membrane</keyword>
<keyword evidence="3" id="KW-1185">Reference proteome</keyword>
<evidence type="ECO:0008006" key="4">
    <source>
        <dbReference type="Google" id="ProtNLM"/>
    </source>
</evidence>
<evidence type="ECO:0000313" key="2">
    <source>
        <dbReference type="EMBL" id="GIG73180.1"/>
    </source>
</evidence>
<dbReference type="EMBL" id="BONU01000007">
    <property type="protein sequence ID" value="GIG73180.1"/>
    <property type="molecule type" value="Genomic_DNA"/>
</dbReference>
<dbReference type="InterPro" id="IPR017850">
    <property type="entry name" value="Alkaline_phosphatase_core_sf"/>
</dbReference>
<accession>A0A8J3LTV3</accession>
<feature type="transmembrane region" description="Helical" evidence="1">
    <location>
        <begin position="174"/>
        <end position="192"/>
    </location>
</feature>
<evidence type="ECO:0000313" key="3">
    <source>
        <dbReference type="Proteomes" id="UP000653674"/>
    </source>
</evidence>
<protein>
    <recommendedName>
        <fullName evidence="4">Phosphoglycerol transferase MdoB</fullName>
    </recommendedName>
</protein>
<dbReference type="Gene3D" id="3.40.720.10">
    <property type="entry name" value="Alkaline Phosphatase, subunit A"/>
    <property type="match status" value="1"/>
</dbReference>
<sequence>MPPENQTPRSPARDRDRLIRVRATAARVATVLAGLLVFVALVAPDQLGRITPGAFVRIPGEALFGAALLLALPARVRRPATAVAGVTLGLLTVLKIISVGFFAALGRPFDPVLDWGLLDDAVGTLARSTGRFGAIAAAVAAVLLAVAVLILLSLAVRRLTRVVFRRRTAATRTLAVLGVAWGVCALLGVQVVPGVPVASRSAAAFAYDGARQARVSLRDPQVFAGEIARDAFRDTPGDQLLTALRGKDVIVTFVESYGRSAIGDPRLAAIVDPVLDAGTRELSAAGFASRSAFLTSSTYGGGSWLAHATLQSGLWTHTQQRYQHFVSSDRLTLTSAFRRANWRTVAVMPGTAGAWPEGALYRYDQVYAAQHLGYHGPSFTLGTMPDQYTLSAFERLEHGKPNRAPLMAEIELTSSHAPWAPVPRTVDWTDVGDGAVFGPMVKEGDQPDRVWRDPARIRTAYARSVAYSLSSLISYVQTYGNDNLVLVFLGDHQPAVVTATDASRDVPVTIVARDPAVLDRISGWGWQDGLKPGPQAPVWRMDAFRDRFLTAFGPPAR</sequence>
<feature type="transmembrane region" description="Helical" evidence="1">
    <location>
        <begin position="84"/>
        <end position="105"/>
    </location>
</feature>
<keyword evidence="1" id="KW-0812">Transmembrane</keyword>
<dbReference type="Proteomes" id="UP000653674">
    <property type="component" value="Unassembled WGS sequence"/>
</dbReference>
<dbReference type="RefSeq" id="WP_168071673.1">
    <property type="nucleotide sequence ID" value="NZ_BAAAQJ010000003.1"/>
</dbReference>
<reference evidence="2" key="1">
    <citation type="submission" date="2021-01" db="EMBL/GenBank/DDBJ databases">
        <title>Whole genome shotgun sequence of Planosporangium flavigriseum NBRC 105377.</title>
        <authorList>
            <person name="Komaki H."/>
            <person name="Tamura T."/>
        </authorList>
    </citation>
    <scope>NUCLEOTIDE SEQUENCE</scope>
    <source>
        <strain evidence="2">NBRC 105377</strain>
    </source>
</reference>
<comment type="caution">
    <text evidence="2">The sequence shown here is derived from an EMBL/GenBank/DDBJ whole genome shotgun (WGS) entry which is preliminary data.</text>
</comment>
<feature type="transmembrane region" description="Helical" evidence="1">
    <location>
        <begin position="132"/>
        <end position="154"/>
    </location>
</feature>
<name>A0A8J3LTV3_9ACTN</name>
<feature type="transmembrane region" description="Helical" evidence="1">
    <location>
        <begin position="54"/>
        <end position="72"/>
    </location>
</feature>
<gene>
    <name evidence="2" type="ORF">Pfl04_15840</name>
</gene>
<organism evidence="2 3">
    <name type="scientific">Planosporangium flavigriseum</name>
    <dbReference type="NCBI Taxonomy" id="373681"/>
    <lineage>
        <taxon>Bacteria</taxon>
        <taxon>Bacillati</taxon>
        <taxon>Actinomycetota</taxon>
        <taxon>Actinomycetes</taxon>
        <taxon>Micromonosporales</taxon>
        <taxon>Micromonosporaceae</taxon>
        <taxon>Planosporangium</taxon>
    </lineage>
</organism>